<comment type="caution">
    <text evidence="2">The sequence shown here is derived from an EMBL/GenBank/DDBJ whole genome shotgun (WGS) entry which is preliminary data.</text>
</comment>
<protein>
    <submittedName>
        <fullName evidence="2">Uncharacterized protein</fullName>
    </submittedName>
</protein>
<evidence type="ECO:0000313" key="2">
    <source>
        <dbReference type="EMBL" id="GAG78292.1"/>
    </source>
</evidence>
<evidence type="ECO:0000256" key="1">
    <source>
        <dbReference type="SAM" id="Coils"/>
    </source>
</evidence>
<name>X1BAJ9_9ZZZZ</name>
<organism evidence="2">
    <name type="scientific">marine sediment metagenome</name>
    <dbReference type="NCBI Taxonomy" id="412755"/>
    <lineage>
        <taxon>unclassified sequences</taxon>
        <taxon>metagenomes</taxon>
        <taxon>ecological metagenomes</taxon>
    </lineage>
</organism>
<gene>
    <name evidence="2" type="ORF">S01H4_25620</name>
</gene>
<dbReference type="Gene3D" id="1.20.5.170">
    <property type="match status" value="1"/>
</dbReference>
<feature type="non-terminal residue" evidence="2">
    <location>
        <position position="1"/>
    </location>
</feature>
<sequence>HLNPIECQYKIWCLFPIQLEKIEELTIYILQLHEDNGKLKQDNKKLKQNNEEIKQDNQEIKQDNEEIKQRLQILETHVLN</sequence>
<feature type="coiled-coil region" evidence="1">
    <location>
        <begin position="29"/>
        <end position="77"/>
    </location>
</feature>
<keyword evidence="1" id="KW-0175">Coiled coil</keyword>
<accession>X1BAJ9</accession>
<reference evidence="2" key="1">
    <citation type="journal article" date="2014" name="Front. Microbiol.">
        <title>High frequency of phylogenetically diverse reductive dehalogenase-homologous genes in deep subseafloor sedimentary metagenomes.</title>
        <authorList>
            <person name="Kawai M."/>
            <person name="Futagami T."/>
            <person name="Toyoda A."/>
            <person name="Takaki Y."/>
            <person name="Nishi S."/>
            <person name="Hori S."/>
            <person name="Arai W."/>
            <person name="Tsubouchi T."/>
            <person name="Morono Y."/>
            <person name="Uchiyama I."/>
            <person name="Ito T."/>
            <person name="Fujiyama A."/>
            <person name="Inagaki F."/>
            <person name="Takami H."/>
        </authorList>
    </citation>
    <scope>NUCLEOTIDE SEQUENCE</scope>
    <source>
        <strain evidence="2">Expedition CK06-06</strain>
    </source>
</reference>
<dbReference type="EMBL" id="BART01012215">
    <property type="protein sequence ID" value="GAG78292.1"/>
    <property type="molecule type" value="Genomic_DNA"/>
</dbReference>
<proteinExistence type="predicted"/>
<dbReference type="AlphaFoldDB" id="X1BAJ9"/>